<evidence type="ECO:0000256" key="5">
    <source>
        <dbReference type="HAMAP-Rule" id="MF_03131"/>
    </source>
</evidence>
<dbReference type="PANTHER" id="PTHR21060:SF15">
    <property type="entry name" value="ACETATE KINASE-RELATED"/>
    <property type="match status" value="1"/>
</dbReference>
<comment type="catalytic activity">
    <reaction evidence="5">
        <text>acetate + ATP = acetyl phosphate + ADP</text>
        <dbReference type="Rhea" id="RHEA:11352"/>
        <dbReference type="ChEBI" id="CHEBI:22191"/>
        <dbReference type="ChEBI" id="CHEBI:30089"/>
        <dbReference type="ChEBI" id="CHEBI:30616"/>
        <dbReference type="ChEBI" id="CHEBI:456216"/>
        <dbReference type="EC" id="2.7.2.1"/>
    </reaction>
</comment>
<keyword evidence="1 5" id="KW-0808">Transferase</keyword>
<evidence type="ECO:0000256" key="2">
    <source>
        <dbReference type="ARBA" id="ARBA00022741"/>
    </source>
</evidence>
<organism evidence="6 7">
    <name type="scientific">Periconia macrospinosa</name>
    <dbReference type="NCBI Taxonomy" id="97972"/>
    <lineage>
        <taxon>Eukaryota</taxon>
        <taxon>Fungi</taxon>
        <taxon>Dikarya</taxon>
        <taxon>Ascomycota</taxon>
        <taxon>Pezizomycotina</taxon>
        <taxon>Dothideomycetes</taxon>
        <taxon>Pleosporomycetidae</taxon>
        <taxon>Pleosporales</taxon>
        <taxon>Massarineae</taxon>
        <taxon>Periconiaceae</taxon>
        <taxon>Periconia</taxon>
    </lineage>
</organism>
<dbReference type="PRINTS" id="PR00471">
    <property type="entry name" value="ACETATEKNASE"/>
</dbReference>
<feature type="binding site" evidence="5">
    <location>
        <position position="273"/>
    </location>
    <ligand>
        <name>Mg(2+)</name>
        <dbReference type="ChEBI" id="CHEBI:18420"/>
    </ligand>
</feature>
<feature type="active site" description="Proton donor/acceptor" evidence="5">
    <location>
        <position position="30"/>
    </location>
</feature>
<dbReference type="InterPro" id="IPR043129">
    <property type="entry name" value="ATPase_NBD"/>
</dbReference>
<comment type="pathway">
    <text evidence="5">Metabolic intermediate biosynthesis; acetyl-CoA biosynthesis; acetyl-CoA from acetate: step 1/2.</text>
</comment>
<feature type="site" description="Transition state stabilizer" evidence="5">
    <location>
        <position position="123"/>
    </location>
</feature>
<evidence type="ECO:0000256" key="3">
    <source>
        <dbReference type="ARBA" id="ARBA00022777"/>
    </source>
</evidence>
<dbReference type="InterPro" id="IPR004372">
    <property type="entry name" value="Ac/propionate_kinase"/>
</dbReference>
<reference evidence="6 7" key="1">
    <citation type="journal article" date="2018" name="Sci. Rep.">
        <title>Comparative genomics provides insights into the lifestyle and reveals functional heterogeneity of dark septate endophytic fungi.</title>
        <authorList>
            <person name="Knapp D.G."/>
            <person name="Nemeth J.B."/>
            <person name="Barry K."/>
            <person name="Hainaut M."/>
            <person name="Henrissat B."/>
            <person name="Johnson J."/>
            <person name="Kuo A."/>
            <person name="Lim J.H.P."/>
            <person name="Lipzen A."/>
            <person name="Nolan M."/>
            <person name="Ohm R.A."/>
            <person name="Tamas L."/>
            <person name="Grigoriev I.V."/>
            <person name="Spatafora J.W."/>
            <person name="Nagy L.G."/>
            <person name="Kovacs G.M."/>
        </authorList>
    </citation>
    <scope>NUCLEOTIDE SEQUENCE [LARGE SCALE GENOMIC DNA]</scope>
    <source>
        <strain evidence="6 7">DSE2036</strain>
    </source>
</reference>
<dbReference type="Proteomes" id="UP000244855">
    <property type="component" value="Unassembled WGS sequence"/>
</dbReference>
<dbReference type="UniPathway" id="UPA00340">
    <property type="reaction ID" value="UER00458"/>
</dbReference>
<comment type="cofactor">
    <cofactor evidence="5">
        <name>Mg(2+)</name>
        <dbReference type="ChEBI" id="CHEBI:18420"/>
    </cofactor>
</comment>
<evidence type="ECO:0000313" key="7">
    <source>
        <dbReference type="Proteomes" id="UP000244855"/>
    </source>
</evidence>
<evidence type="ECO:0000256" key="4">
    <source>
        <dbReference type="ARBA" id="ARBA00022840"/>
    </source>
</evidence>
<feature type="site" description="Transition state stabilizer" evidence="5">
    <location>
        <position position="62"/>
    </location>
</feature>
<accession>A0A2V1DQQ5</accession>
<keyword evidence="5" id="KW-0479">Metal-binding</keyword>
<gene>
    <name evidence="6" type="ORF">DM02DRAFT_708105</name>
</gene>
<protein>
    <recommendedName>
        <fullName evidence="5">Probable acetate kinase</fullName>
        <ecNumber evidence="5">2.7.2.1</ecNumber>
    </recommendedName>
    <alternativeName>
        <fullName evidence="5">Acetokinase</fullName>
    </alternativeName>
</protein>
<keyword evidence="4 5" id="KW-0067">ATP-binding</keyword>
<proteinExistence type="inferred from homology"/>
<dbReference type="AlphaFoldDB" id="A0A2V1DQQ5"/>
<sequence>MAPLHNAQSLAIIRATSNLLPTAKTIAFFDSSFHSTLPPYIYTYPINQKVARRNNLRKYGFHGISYAFIVHEVSQFLKKPKSQLNIIALHLGSGASVCCIQNGQSLDTSMGLTPLAGLPSATRSGSIDPSLIFHFTHSGGKPSRSLSREMHITQAEEILNTSSGWKALTGTSDFGRISASERVEDQLAFQIFVDRILNYVPSYFAKLNGKVDALVFAGGIGENGGKLRNAVVEGVRCLGFAIDEKNERPSDDIVADVSAREARYRTLICRTDEQLQMARDVHST</sequence>
<evidence type="ECO:0000313" key="6">
    <source>
        <dbReference type="EMBL" id="PVI00583.1"/>
    </source>
</evidence>
<keyword evidence="7" id="KW-1185">Reference proteome</keyword>
<dbReference type="GO" id="GO:0006085">
    <property type="term" value="P:acetyl-CoA biosynthetic process"/>
    <property type="evidence" value="ECO:0007669"/>
    <property type="project" value="UniProtKB-UniRule"/>
</dbReference>
<dbReference type="InterPro" id="IPR023865">
    <property type="entry name" value="Aliphatic_acid_kinase_CS"/>
</dbReference>
<keyword evidence="5" id="KW-0460">Magnesium</keyword>
<dbReference type="PANTHER" id="PTHR21060">
    <property type="entry name" value="ACETATE KINASE"/>
    <property type="match status" value="1"/>
</dbReference>
<evidence type="ECO:0000256" key="1">
    <source>
        <dbReference type="ARBA" id="ARBA00022679"/>
    </source>
</evidence>
<dbReference type="Pfam" id="PF00871">
    <property type="entry name" value="Acetate_kinase"/>
    <property type="match status" value="1"/>
</dbReference>
<comment type="similarity">
    <text evidence="5">Belongs to the acetokinase family.</text>
</comment>
<dbReference type="STRING" id="97972.A0A2V1DQQ5"/>
<dbReference type="EMBL" id="KZ805371">
    <property type="protein sequence ID" value="PVI00583.1"/>
    <property type="molecule type" value="Genomic_DNA"/>
</dbReference>
<dbReference type="PROSITE" id="PS01076">
    <property type="entry name" value="ACETATE_KINASE_2"/>
    <property type="match status" value="1"/>
</dbReference>
<dbReference type="InterPro" id="IPR000890">
    <property type="entry name" value="Aliphatic_acid_kin_short-chain"/>
</dbReference>
<comment type="caution">
    <text evidence="5">Lacks conserved residue(s) required for the propagation of feature annotation.</text>
</comment>
<keyword evidence="2 5" id="KW-0547">Nucleotide-binding</keyword>
<keyword evidence="3 5" id="KW-0418">Kinase</keyword>
<name>A0A2V1DQQ5_9PLEO</name>
<dbReference type="SUPFAM" id="SSF53067">
    <property type="entry name" value="Actin-like ATPase domain"/>
    <property type="match status" value="2"/>
</dbReference>
<dbReference type="GO" id="GO:0000287">
    <property type="term" value="F:magnesium ion binding"/>
    <property type="evidence" value="ECO:0007669"/>
    <property type="project" value="UniProtKB-UniRule"/>
</dbReference>
<dbReference type="OrthoDB" id="67445at2759"/>
<dbReference type="GO" id="GO:0008776">
    <property type="term" value="F:acetate kinase activity"/>
    <property type="evidence" value="ECO:0007669"/>
    <property type="project" value="UniProtKB-UniRule"/>
</dbReference>
<dbReference type="GO" id="GO:0005524">
    <property type="term" value="F:ATP binding"/>
    <property type="evidence" value="ECO:0007669"/>
    <property type="project" value="UniProtKB-KW"/>
</dbReference>
<dbReference type="Gene3D" id="3.30.420.40">
    <property type="match status" value="2"/>
</dbReference>
<feature type="binding site" evidence="5">
    <location>
        <begin position="219"/>
        <end position="223"/>
    </location>
    <ligand>
        <name>ATP</name>
        <dbReference type="ChEBI" id="CHEBI:30616"/>
    </ligand>
</feature>
<dbReference type="GO" id="GO:0006083">
    <property type="term" value="P:acetate metabolic process"/>
    <property type="evidence" value="ECO:0007669"/>
    <property type="project" value="TreeGrafter"/>
</dbReference>
<feature type="binding site" evidence="5">
    <location>
        <begin position="90"/>
        <end position="94"/>
    </location>
    <ligand>
        <name>ATP</name>
        <dbReference type="ChEBI" id="CHEBI:30616"/>
    </ligand>
</feature>
<dbReference type="EC" id="2.7.2.1" evidence="5"/>
<dbReference type="HAMAP" id="MF_00020">
    <property type="entry name" value="Acetate_kinase"/>
    <property type="match status" value="1"/>
</dbReference>